<feature type="domain" description="KRAB" evidence="6">
    <location>
        <begin position="54"/>
        <end position="120"/>
    </location>
</feature>
<evidence type="ECO:0000256" key="2">
    <source>
        <dbReference type="ARBA" id="ARBA00022771"/>
    </source>
</evidence>
<dbReference type="InterPro" id="IPR001909">
    <property type="entry name" value="KRAB"/>
</dbReference>
<evidence type="ECO:0000256" key="3">
    <source>
        <dbReference type="ARBA" id="ARBA00022833"/>
    </source>
</evidence>
<dbReference type="Proteomes" id="UP001178461">
    <property type="component" value="Chromosome 2"/>
</dbReference>
<dbReference type="Pfam" id="PF02892">
    <property type="entry name" value="zf-BED"/>
    <property type="match status" value="1"/>
</dbReference>
<proteinExistence type="predicted"/>
<dbReference type="PANTHER" id="PTHR47501:SF5">
    <property type="entry name" value="HAT C-TERMINAL DIMERISATION DOMAIN-CONTAINING PROTEIN"/>
    <property type="match status" value="1"/>
</dbReference>
<sequence>MGAGSEGGAASFPVPMVHCEGTQGGGLLASFPPEEELGQRREKSSGCNARKDLVTFEEVAVQFTQEEWALLDPGQRALHKEVMEENYETVTSLESDVSSCWEEGEDPFPQDPKEEETSAEIPKPDLMSWLKEEDPIRWGSEEVTRWAETQKGQNIDCKVVGEEGTAQDALLARPSTSAKPLPWLGFECAFCFVSQKGKNVTVQCKFCLPKVKTVSAATTSTSNLKRHLQKQHPEQLRVLEAAKRKNTKKHDFSEAEDASGLRPPKMPATLERWGSSREPVSQKLLDKKLLDFIVEETVPLQLVDKPSFIEFARLGLSKELSIMSSKTLKERLEKKAYHMREEAAMKMTRVQHVATTADCWTHGRKTYLGVTAHWINPESLTRECCALACRRLKGHHAYDLATTLHNIHVEYKIHHKVVCTTTDNGCNLVKAFRAFYTDKEAVDVMDQADEGDNDQQEVEFVDVCNILDTGEYRAAEEEMCLPPHQRCASYTLNLVATQDIERVLNSKNSPLGGFKKHFCSLLGKCSKLWSKQKQSAITAEYIKDQCGVLLRVPSKTRWSTTYDALKQLRDLLSTAPQKMDSILDFCSLQRITAPEAQVVQEYCEILAPVAQALDILQKENGMFMGYLLPTLYALDHKLEVLEKKPANCTYCRPLVKIVREGIRKRFEPIWKERKLLVAACLHPRFKVDWLDLCNTEIGKSTMEALLRAEIQRVVTEQVKSSSERECAVDCDDEFFGIQSRSKKSASDSAEEEVSRYLKFPNSELSSLHAFPQILKSFLAYNTGLPSSAAAERLFGAGGNVMTVKRHSLADDMFEHLVLLKQNKGVV</sequence>
<dbReference type="CDD" id="cd07765">
    <property type="entry name" value="KRAB_A-box"/>
    <property type="match status" value="1"/>
</dbReference>
<keyword evidence="2 4" id="KW-0863">Zinc-finger</keyword>
<name>A0AA35JZ78_9SAUR</name>
<protein>
    <submittedName>
        <fullName evidence="8">XP_032998110.1uncharacterized protein LOC117042647</fullName>
    </submittedName>
</protein>
<feature type="compositionally biased region" description="Basic and acidic residues" evidence="5">
    <location>
        <begin position="37"/>
        <end position="48"/>
    </location>
</feature>
<feature type="region of interest" description="Disordered" evidence="5">
    <location>
        <begin position="1"/>
        <end position="48"/>
    </location>
</feature>
<dbReference type="PROSITE" id="PS50805">
    <property type="entry name" value="KRAB"/>
    <property type="match status" value="1"/>
</dbReference>
<dbReference type="Gene3D" id="6.10.140.140">
    <property type="match status" value="1"/>
</dbReference>
<evidence type="ECO:0000259" key="6">
    <source>
        <dbReference type="PROSITE" id="PS50805"/>
    </source>
</evidence>
<organism evidence="8 9">
    <name type="scientific">Podarcis lilfordi</name>
    <name type="common">Lilford's wall lizard</name>
    <dbReference type="NCBI Taxonomy" id="74358"/>
    <lineage>
        <taxon>Eukaryota</taxon>
        <taxon>Metazoa</taxon>
        <taxon>Chordata</taxon>
        <taxon>Craniata</taxon>
        <taxon>Vertebrata</taxon>
        <taxon>Euteleostomi</taxon>
        <taxon>Lepidosauria</taxon>
        <taxon>Squamata</taxon>
        <taxon>Bifurcata</taxon>
        <taxon>Unidentata</taxon>
        <taxon>Episquamata</taxon>
        <taxon>Laterata</taxon>
        <taxon>Lacertibaenia</taxon>
        <taxon>Lacertidae</taxon>
        <taxon>Podarcis</taxon>
    </lineage>
</organism>
<keyword evidence="9" id="KW-1185">Reference proteome</keyword>
<dbReference type="GO" id="GO:0006355">
    <property type="term" value="P:regulation of DNA-templated transcription"/>
    <property type="evidence" value="ECO:0007669"/>
    <property type="project" value="InterPro"/>
</dbReference>
<reference evidence="8" key="1">
    <citation type="submission" date="2022-12" db="EMBL/GenBank/DDBJ databases">
        <authorList>
            <person name="Alioto T."/>
            <person name="Alioto T."/>
            <person name="Gomez Garrido J."/>
        </authorList>
    </citation>
    <scope>NUCLEOTIDE SEQUENCE</scope>
</reference>
<feature type="domain" description="BED-type" evidence="7">
    <location>
        <begin position="202"/>
        <end position="239"/>
    </location>
</feature>
<dbReference type="InterPro" id="IPR003656">
    <property type="entry name" value="Znf_BED"/>
</dbReference>
<evidence type="ECO:0000256" key="4">
    <source>
        <dbReference type="PROSITE-ProRule" id="PRU00027"/>
    </source>
</evidence>
<dbReference type="SUPFAM" id="SSF53098">
    <property type="entry name" value="Ribonuclease H-like"/>
    <property type="match status" value="1"/>
</dbReference>
<dbReference type="AlphaFoldDB" id="A0AA35JZ78"/>
<dbReference type="GO" id="GO:0003677">
    <property type="term" value="F:DNA binding"/>
    <property type="evidence" value="ECO:0007669"/>
    <property type="project" value="InterPro"/>
</dbReference>
<dbReference type="InterPro" id="IPR036051">
    <property type="entry name" value="KRAB_dom_sf"/>
</dbReference>
<feature type="region of interest" description="Disordered" evidence="5">
    <location>
        <begin position="94"/>
        <end position="119"/>
    </location>
</feature>
<dbReference type="GO" id="GO:0008270">
    <property type="term" value="F:zinc ion binding"/>
    <property type="evidence" value="ECO:0007669"/>
    <property type="project" value="UniProtKB-KW"/>
</dbReference>
<dbReference type="SUPFAM" id="SSF109640">
    <property type="entry name" value="KRAB domain (Kruppel-associated box)"/>
    <property type="match status" value="1"/>
</dbReference>
<dbReference type="SMART" id="SM00349">
    <property type="entry name" value="KRAB"/>
    <property type="match status" value="1"/>
</dbReference>
<dbReference type="Pfam" id="PF01352">
    <property type="entry name" value="KRAB"/>
    <property type="match status" value="1"/>
</dbReference>
<evidence type="ECO:0000256" key="1">
    <source>
        <dbReference type="ARBA" id="ARBA00022723"/>
    </source>
</evidence>
<evidence type="ECO:0000313" key="9">
    <source>
        <dbReference type="Proteomes" id="UP001178461"/>
    </source>
</evidence>
<keyword evidence="1" id="KW-0479">Metal-binding</keyword>
<evidence type="ECO:0000259" key="7">
    <source>
        <dbReference type="PROSITE" id="PS50808"/>
    </source>
</evidence>
<dbReference type="EMBL" id="OX395127">
    <property type="protein sequence ID" value="CAI5768755.1"/>
    <property type="molecule type" value="Genomic_DNA"/>
</dbReference>
<feature type="region of interest" description="Disordered" evidence="5">
    <location>
        <begin position="245"/>
        <end position="273"/>
    </location>
</feature>
<dbReference type="PROSITE" id="PS50808">
    <property type="entry name" value="ZF_BED"/>
    <property type="match status" value="1"/>
</dbReference>
<keyword evidence="3" id="KW-0862">Zinc</keyword>
<dbReference type="InterPro" id="IPR012337">
    <property type="entry name" value="RNaseH-like_sf"/>
</dbReference>
<gene>
    <name evidence="8" type="ORF">PODLI_1B018779</name>
</gene>
<evidence type="ECO:0000256" key="5">
    <source>
        <dbReference type="SAM" id="MobiDB-lite"/>
    </source>
</evidence>
<evidence type="ECO:0000313" key="8">
    <source>
        <dbReference type="EMBL" id="CAI5768755.1"/>
    </source>
</evidence>
<dbReference type="PANTHER" id="PTHR47501">
    <property type="entry name" value="TRANSPOSASE-RELATED"/>
    <property type="match status" value="1"/>
</dbReference>
<accession>A0AA35JZ78</accession>